<evidence type="ECO:0000256" key="1">
    <source>
        <dbReference type="SAM" id="SignalP"/>
    </source>
</evidence>
<accession>A0A2M4B231</accession>
<proteinExistence type="predicted"/>
<feature type="signal peptide" evidence="1">
    <location>
        <begin position="1"/>
        <end position="27"/>
    </location>
</feature>
<name>A0A2M4B231_9DIPT</name>
<evidence type="ECO:0000313" key="2">
    <source>
        <dbReference type="EMBL" id="MBW47012.1"/>
    </source>
</evidence>
<reference evidence="2" key="1">
    <citation type="submission" date="2018-01" db="EMBL/GenBank/DDBJ databases">
        <title>An insight into the sialome of Amazonian anophelines.</title>
        <authorList>
            <person name="Ribeiro J.M."/>
            <person name="Scarpassa V."/>
            <person name="Calvo E."/>
        </authorList>
    </citation>
    <scope>NUCLEOTIDE SEQUENCE</scope>
    <source>
        <tissue evidence="2">Salivary glands</tissue>
    </source>
</reference>
<keyword evidence="1" id="KW-0732">Signal</keyword>
<organism evidence="2">
    <name type="scientific">Anopheles triannulatus</name>
    <dbReference type="NCBI Taxonomy" id="58253"/>
    <lineage>
        <taxon>Eukaryota</taxon>
        <taxon>Metazoa</taxon>
        <taxon>Ecdysozoa</taxon>
        <taxon>Arthropoda</taxon>
        <taxon>Hexapoda</taxon>
        <taxon>Insecta</taxon>
        <taxon>Pterygota</taxon>
        <taxon>Neoptera</taxon>
        <taxon>Endopterygota</taxon>
        <taxon>Diptera</taxon>
        <taxon>Nematocera</taxon>
        <taxon>Culicoidea</taxon>
        <taxon>Culicidae</taxon>
        <taxon>Anophelinae</taxon>
        <taxon>Anopheles</taxon>
    </lineage>
</organism>
<dbReference type="AlphaFoldDB" id="A0A2M4B231"/>
<protein>
    <submittedName>
        <fullName evidence="2">Putative secreted protein</fullName>
    </submittedName>
</protein>
<feature type="chain" id="PRO_5014708000" evidence="1">
    <location>
        <begin position="28"/>
        <end position="97"/>
    </location>
</feature>
<dbReference type="EMBL" id="GGFK01013691">
    <property type="protein sequence ID" value="MBW47012.1"/>
    <property type="molecule type" value="Transcribed_RNA"/>
</dbReference>
<sequence>MGTVLRCRMRPFLAVAVALLLRQGTSQLSSPVESLADGTVLKQQASSATGRFHACTTITVTARYVRVLLLVLLFDHFARNLLQNTFCLRRKVHLLVV</sequence>